<name>A0A6F8VH99_9PROT</name>
<dbReference type="InterPro" id="IPR007197">
    <property type="entry name" value="rSAM"/>
</dbReference>
<dbReference type="Proteomes" id="UP000502260">
    <property type="component" value="Chromosome"/>
</dbReference>
<keyword evidence="4" id="KW-0479">Metal-binding</keyword>
<evidence type="ECO:0000256" key="4">
    <source>
        <dbReference type="ARBA" id="ARBA00022723"/>
    </source>
</evidence>
<feature type="domain" description="Radical SAM core" evidence="7">
    <location>
        <begin position="17"/>
        <end position="233"/>
    </location>
</feature>
<dbReference type="SFLD" id="SFLDS00029">
    <property type="entry name" value="Radical_SAM"/>
    <property type="match status" value="2"/>
</dbReference>
<proteinExistence type="predicted"/>
<evidence type="ECO:0000313" key="8">
    <source>
        <dbReference type="EMBL" id="BCB28089.1"/>
    </source>
</evidence>
<accession>A0A6F8VH99</accession>
<keyword evidence="3" id="KW-0949">S-adenosyl-L-methionine</keyword>
<sequence length="233" mass="25389">MPPSLQVGGLTPLTTTDFPGLLAAVVFCQGCPWQCGYCHNPHLIPRGGATTQGWDDVMAFLHRRQGLLDAVVFSGGEPTLQSGLVQACREVRELGFKLGLHTAGPYPARLVEILPELDWVGMDIKAPFADYDRITGVPGSGERARESLMRLLDSGVDYEIRTTVHPALLGVAPLVELARELAALGVRRYVLQEFRAQGCADLGLNMAPGRDFLWADVRDALQPLFQHFSIRGA</sequence>
<dbReference type="Pfam" id="PF04055">
    <property type="entry name" value="Radical_SAM"/>
    <property type="match status" value="1"/>
</dbReference>
<dbReference type="EMBL" id="AP022853">
    <property type="protein sequence ID" value="BCB28089.1"/>
    <property type="molecule type" value="Genomic_DNA"/>
</dbReference>
<dbReference type="SUPFAM" id="SSF102114">
    <property type="entry name" value="Radical SAM enzymes"/>
    <property type="match status" value="1"/>
</dbReference>
<evidence type="ECO:0000256" key="5">
    <source>
        <dbReference type="ARBA" id="ARBA00023004"/>
    </source>
</evidence>
<dbReference type="InterPro" id="IPR012840">
    <property type="entry name" value="NrdG2"/>
</dbReference>
<dbReference type="GO" id="GO:0003824">
    <property type="term" value="F:catalytic activity"/>
    <property type="evidence" value="ECO:0007669"/>
    <property type="project" value="InterPro"/>
</dbReference>
<keyword evidence="9" id="KW-1185">Reference proteome</keyword>
<evidence type="ECO:0000256" key="6">
    <source>
        <dbReference type="ARBA" id="ARBA00023014"/>
    </source>
</evidence>
<dbReference type="InterPro" id="IPR058240">
    <property type="entry name" value="rSAM_sf"/>
</dbReference>
<dbReference type="PANTHER" id="PTHR30352:SF13">
    <property type="entry name" value="GLYCYL-RADICAL ENZYME ACTIVATING ENZYME YJJW-RELATED"/>
    <property type="match status" value="1"/>
</dbReference>
<dbReference type="CDD" id="cd01335">
    <property type="entry name" value="Radical_SAM"/>
    <property type="match status" value="1"/>
</dbReference>
<evidence type="ECO:0000256" key="1">
    <source>
        <dbReference type="ARBA" id="ARBA00001966"/>
    </source>
</evidence>
<gene>
    <name evidence="8" type="ORF">SKTS_29750</name>
</gene>
<protein>
    <submittedName>
        <fullName evidence="8">Anaerobic ribonucleoside-triphosphate reductase activating protein</fullName>
    </submittedName>
</protein>
<organism evidence="8 9">
    <name type="scientific">Sulfurimicrobium lacus</name>
    <dbReference type="NCBI Taxonomy" id="2715678"/>
    <lineage>
        <taxon>Bacteria</taxon>
        <taxon>Pseudomonadati</taxon>
        <taxon>Pseudomonadota</taxon>
        <taxon>Betaproteobacteria</taxon>
        <taxon>Nitrosomonadales</taxon>
        <taxon>Sulfuricellaceae</taxon>
        <taxon>Sulfurimicrobium</taxon>
    </lineage>
</organism>
<evidence type="ECO:0000313" key="9">
    <source>
        <dbReference type="Proteomes" id="UP000502260"/>
    </source>
</evidence>
<dbReference type="GO" id="GO:0051539">
    <property type="term" value="F:4 iron, 4 sulfur cluster binding"/>
    <property type="evidence" value="ECO:0007669"/>
    <property type="project" value="UniProtKB-KW"/>
</dbReference>
<comment type="cofactor">
    <cofactor evidence="1">
        <name>[4Fe-4S] cluster</name>
        <dbReference type="ChEBI" id="CHEBI:49883"/>
    </cofactor>
</comment>
<dbReference type="RefSeq" id="WP_244617363.1">
    <property type="nucleotide sequence ID" value="NZ_AP022853.1"/>
</dbReference>
<dbReference type="KEGG" id="slac:SKTS_29750"/>
<dbReference type="Gene3D" id="3.20.20.70">
    <property type="entry name" value="Aldolase class I"/>
    <property type="match status" value="1"/>
</dbReference>
<evidence type="ECO:0000256" key="3">
    <source>
        <dbReference type="ARBA" id="ARBA00022691"/>
    </source>
</evidence>
<evidence type="ECO:0000259" key="7">
    <source>
        <dbReference type="PROSITE" id="PS51918"/>
    </source>
</evidence>
<dbReference type="GO" id="GO:0046872">
    <property type="term" value="F:metal ion binding"/>
    <property type="evidence" value="ECO:0007669"/>
    <property type="project" value="UniProtKB-KW"/>
</dbReference>
<dbReference type="SFLD" id="SFLDG01067">
    <property type="entry name" value="SPASM/twitch_domain_containing"/>
    <property type="match status" value="1"/>
</dbReference>
<dbReference type="PANTHER" id="PTHR30352">
    <property type="entry name" value="PYRUVATE FORMATE-LYASE-ACTIVATING ENZYME"/>
    <property type="match status" value="1"/>
</dbReference>
<dbReference type="SFLD" id="SFLDG01094">
    <property type="entry name" value="Uncharacterised_Radical_SAM_Su"/>
    <property type="match status" value="1"/>
</dbReference>
<dbReference type="InterPro" id="IPR034457">
    <property type="entry name" value="Organic_radical-activating"/>
</dbReference>
<evidence type="ECO:0000256" key="2">
    <source>
        <dbReference type="ARBA" id="ARBA00022485"/>
    </source>
</evidence>
<dbReference type="InterPro" id="IPR013785">
    <property type="entry name" value="Aldolase_TIM"/>
</dbReference>
<dbReference type="PROSITE" id="PS51918">
    <property type="entry name" value="RADICAL_SAM"/>
    <property type="match status" value="1"/>
</dbReference>
<reference evidence="9" key="1">
    <citation type="submission" date="2020-03" db="EMBL/GenBank/DDBJ databases">
        <title>Complete genome sequence of sulfur-oxidizing bacterium skT11.</title>
        <authorList>
            <person name="Kanda M."/>
            <person name="Kojima H."/>
            <person name="Fukui M."/>
        </authorList>
    </citation>
    <scope>NUCLEOTIDE SEQUENCE [LARGE SCALE GENOMIC DNA]</scope>
    <source>
        <strain evidence="9">skT11</strain>
    </source>
</reference>
<dbReference type="NCBIfam" id="TIGR02495">
    <property type="entry name" value="NrdG2"/>
    <property type="match status" value="1"/>
</dbReference>
<keyword evidence="2" id="KW-0004">4Fe-4S</keyword>
<keyword evidence="5" id="KW-0408">Iron</keyword>
<dbReference type="AlphaFoldDB" id="A0A6F8VH99"/>
<keyword evidence="6" id="KW-0411">Iron-sulfur</keyword>